<evidence type="ECO:0000259" key="20">
    <source>
        <dbReference type="PROSITE" id="PS50885"/>
    </source>
</evidence>
<sequence length="1665" mass="183468">MPRSPLQVRYTLTILTLVTVAVVTLATVLSAQSRNSAQQLTVLTAVQMEQRLIAQLQDRGESMVRLLGANLVNPLYEYDMQSMYELTSTTLHLDEVLYVYIVGPRGELIHDGTEELRRFGDLPDDALTTAAVAAERLLIQQASDHIDFALPLAIGDERLGTVRLGLPLSTIAGDVAEVRDRLRAISETGARRSLITTAWTMGAMLMLALLLAVVVSRNLVRPIKQLSQCAERIGRGDDVEPMDIRRNDELGELSRVFRQMHSNLRANRERLLAQRQNLEDEVAKRTRELVKSKDAAEEASRTKSAFLATMSHEIRTPMNGVLGMTELLLDADLSERARRLAANAHRSAESLLTVINDILDYSKIEAGRLELVEEDFDLRELLEDTLELLAESAHRKGLELIADIPHDLHGQVRGDAVRLRQVLVNLLGNAVKFTAQGEVRLVASVSADPAGGCDVKLSVIDTGPGIEESLQSHIFDAFTQADASTTRRHSGTGLGLAIVKQLVDLMGGTVTLRSVIGQGACFDCRVPLRAGHARATSDQPPEQLQDLRALIVDHRAVNRRIFHEQLRAWGMPNECVGSAFQALRHLRQAGASGAPFRLVLLDQDMPDGDGLELVAAIRESEDVPQPRLILLRRGGGRDLADVAPRYRIDGILDKPVRRERLRSCLLRLRGEATEAPSASPPSSARRYHARVLLAEDNRVNEEVAVGMLEALGASVQVAHTGKEAVESYAADACDLVFMDCYMPEMDGFSAATAIRGTEERERRQRVPIIALTADRREGTPQRCIAAGMDDYLSKPFKRKTLRTMLRNWLPAAEDTPEATEALQHPHERAAEPDAMGLLDESLIRQLRDAGAGSGRDILGNAIAAYLQTAPDDLGVLRQAAARQDSETVRRIAHSLKSASMNLGATAFAELCAAAEAAARDGRLEEAHRRIHAMGDALPAVLRALREQPTLVLPKPLPIPFQGAGEGQTILLVDDDARFRSTAGEALTAERFAIKEAANGAEAIAACRENAPELVLLDYLMPDMDGFETCRQLRLLPSMKHVPILMVTGTDDLFAVRSAFTAGANGFEIKPLNYPVTAQRIGFQLRAAADARALRELTRQLAATQHMARLGYWRWDERRDLLVLSEQLAEICGLGYRQTEITLAQYLEHVHPEDRNDLRQQMEAFDDETAIAVSDYRLLDPDGRVTFIHQEIGRAEDETAILLGTVQDVTRQRESQERIRQLAYEDTLTGLASRAYLQLHLENRVKAHRRHAAPFALFYLDLDAFKDVNDSLGHDAGDRLLQIVAQRLKDELRASDFAARLGGDEFCVLLDGWGDDVVLGSAAERYLRAINEPVDLVGRLHQPRASLGIARFPADAYAPQALLKAADSAMYVAKSSGKHRYAFYAPKLTAQAGKRLQLENDLRTAIEDGQLELLYLPKVDLQDGRLSGVEALVRWRHPEHGLLAADEFIETAERIRIIERLDRWVLTTACRQLAEWRRQGLPDFELAVNISPTHFQNPELLPFVVASARDNGLSPTDLELELTERSSQVDFDLAARFRAFGDRGIRLALDDFGSGCSSMASIVNLPINCLKIDRQFIGTMLKSRTAASMVGAVVSLARALGCRVVAEGVETRDEAGALLGIGCDEAQGYCFSKPVPPTRVPALVTTDFFAPAMQEMPGDPAPSVEP</sequence>
<feature type="modified residue" description="4-aspartylphosphate" evidence="13">
    <location>
        <position position="739"/>
    </location>
</feature>
<gene>
    <name evidence="23" type="ORF">G3446_16165</name>
</gene>
<feature type="modified residue" description="4-aspartylphosphate" evidence="13">
    <location>
        <position position="1017"/>
    </location>
</feature>
<dbReference type="InterPro" id="IPR035919">
    <property type="entry name" value="EAL_sf"/>
</dbReference>
<dbReference type="InterPro" id="IPR035965">
    <property type="entry name" value="PAS-like_dom_sf"/>
</dbReference>
<dbReference type="NCBIfam" id="TIGR00254">
    <property type="entry name" value="GGDEF"/>
    <property type="match status" value="1"/>
</dbReference>
<dbReference type="EC" id="2.7.13.3" evidence="3"/>
<dbReference type="PROSITE" id="PS50894">
    <property type="entry name" value="HPT"/>
    <property type="match status" value="1"/>
</dbReference>
<dbReference type="SUPFAM" id="SSF55874">
    <property type="entry name" value="ATPase domain of HSP90 chaperone/DNA topoisomerase II/histidine kinase"/>
    <property type="match status" value="1"/>
</dbReference>
<dbReference type="InterPro" id="IPR003594">
    <property type="entry name" value="HATPase_dom"/>
</dbReference>
<evidence type="ECO:0000256" key="2">
    <source>
        <dbReference type="ARBA" id="ARBA00004370"/>
    </source>
</evidence>
<dbReference type="InterPro" id="IPR043128">
    <property type="entry name" value="Rev_trsase/Diguanyl_cyclase"/>
</dbReference>
<dbReference type="RefSeq" id="WP_164453866.1">
    <property type="nucleotide sequence ID" value="NZ_JAAIJQ010000050.1"/>
</dbReference>
<evidence type="ECO:0000256" key="5">
    <source>
        <dbReference type="ARBA" id="ARBA00022679"/>
    </source>
</evidence>
<reference evidence="23 24" key="1">
    <citation type="submission" date="2020-02" db="EMBL/GenBank/DDBJ databases">
        <title>Genome sequences of Thiorhodococcus mannitoliphagus and Thiorhodococcus minor, purple sulfur photosynthetic bacteria in the gammaproteobacterial family, Chromatiaceae.</title>
        <authorList>
            <person name="Aviles F.A."/>
            <person name="Meyer T.E."/>
            <person name="Kyndt J.A."/>
        </authorList>
    </citation>
    <scope>NUCLEOTIDE SEQUENCE [LARGE SCALE GENOMIC DNA]</scope>
    <source>
        <strain evidence="23 24">DSM 11518</strain>
    </source>
</reference>
<dbReference type="PROSITE" id="PS50113">
    <property type="entry name" value="PAC"/>
    <property type="match status" value="1"/>
</dbReference>
<dbReference type="FunFam" id="3.30.565.10:FF:000010">
    <property type="entry name" value="Sensor histidine kinase RcsC"/>
    <property type="match status" value="1"/>
</dbReference>
<dbReference type="CDD" id="cd00156">
    <property type="entry name" value="REC"/>
    <property type="match status" value="1"/>
</dbReference>
<dbReference type="CDD" id="cd01949">
    <property type="entry name" value="GGDEF"/>
    <property type="match status" value="1"/>
</dbReference>
<dbReference type="PROSITE" id="PS50887">
    <property type="entry name" value="GGDEF"/>
    <property type="match status" value="1"/>
</dbReference>
<dbReference type="Gene3D" id="3.30.565.10">
    <property type="entry name" value="Histidine kinase-like ATPase, C-terminal domain"/>
    <property type="match status" value="1"/>
</dbReference>
<evidence type="ECO:0000256" key="1">
    <source>
        <dbReference type="ARBA" id="ARBA00000085"/>
    </source>
</evidence>
<evidence type="ECO:0000256" key="6">
    <source>
        <dbReference type="ARBA" id="ARBA00022741"/>
    </source>
</evidence>
<dbReference type="CDD" id="cd06225">
    <property type="entry name" value="HAMP"/>
    <property type="match status" value="1"/>
</dbReference>
<dbReference type="InterPro" id="IPR000014">
    <property type="entry name" value="PAS"/>
</dbReference>
<evidence type="ECO:0000313" key="23">
    <source>
        <dbReference type="EMBL" id="NEV63401.1"/>
    </source>
</evidence>
<dbReference type="InterPro" id="IPR036097">
    <property type="entry name" value="HisK_dim/P_sf"/>
</dbReference>
<evidence type="ECO:0000256" key="4">
    <source>
        <dbReference type="ARBA" id="ARBA00022553"/>
    </source>
</evidence>
<dbReference type="SUPFAM" id="SSF158472">
    <property type="entry name" value="HAMP domain-like"/>
    <property type="match status" value="1"/>
</dbReference>
<dbReference type="FunFam" id="1.10.287.130:FF:000002">
    <property type="entry name" value="Two-component osmosensing histidine kinase"/>
    <property type="match status" value="1"/>
</dbReference>
<dbReference type="InterPro" id="IPR000160">
    <property type="entry name" value="GGDEF_dom"/>
</dbReference>
<evidence type="ECO:0000256" key="8">
    <source>
        <dbReference type="ARBA" id="ARBA00022840"/>
    </source>
</evidence>
<feature type="domain" description="Response regulatory" evidence="17">
    <location>
        <begin position="690"/>
        <end position="809"/>
    </location>
</feature>
<dbReference type="CDD" id="cd01948">
    <property type="entry name" value="EAL"/>
    <property type="match status" value="1"/>
</dbReference>
<dbReference type="InterPro" id="IPR029787">
    <property type="entry name" value="Nucleotide_cyclase"/>
</dbReference>
<evidence type="ECO:0000256" key="7">
    <source>
        <dbReference type="ARBA" id="ARBA00022777"/>
    </source>
</evidence>
<dbReference type="Proteomes" id="UP000483379">
    <property type="component" value="Unassembled WGS sequence"/>
</dbReference>
<dbReference type="PANTHER" id="PTHR45339:SF5">
    <property type="entry name" value="HISTIDINE KINASE"/>
    <property type="match status" value="1"/>
</dbReference>
<comment type="subcellular location">
    <subcellularLocation>
        <location evidence="2">Membrane</location>
    </subcellularLocation>
</comment>
<feature type="domain" description="GGDEF" evidence="21">
    <location>
        <begin position="1252"/>
        <end position="1385"/>
    </location>
</feature>
<protein>
    <recommendedName>
        <fullName evidence="11">Sensory/regulatory protein RpfC</fullName>
        <ecNumber evidence="3">2.7.13.3</ecNumber>
    </recommendedName>
</protein>
<dbReference type="PANTHER" id="PTHR45339">
    <property type="entry name" value="HYBRID SIGNAL TRANSDUCTION HISTIDINE KINASE J"/>
    <property type="match status" value="1"/>
</dbReference>
<dbReference type="Gene3D" id="3.30.450.20">
    <property type="entry name" value="PAS domain"/>
    <property type="match status" value="1"/>
</dbReference>
<dbReference type="InterPro" id="IPR004358">
    <property type="entry name" value="Sig_transdc_His_kin-like_C"/>
</dbReference>
<dbReference type="SMART" id="SM00052">
    <property type="entry name" value="EAL"/>
    <property type="match status" value="1"/>
</dbReference>
<dbReference type="InterPro" id="IPR001789">
    <property type="entry name" value="Sig_transdc_resp-reg_receiver"/>
</dbReference>
<feature type="modified residue" description="4-aspartylphosphate" evidence="13">
    <location>
        <position position="602"/>
    </location>
</feature>
<dbReference type="Pfam" id="PF02518">
    <property type="entry name" value="HATPase_c"/>
    <property type="match status" value="1"/>
</dbReference>
<evidence type="ECO:0000259" key="16">
    <source>
        <dbReference type="PROSITE" id="PS50109"/>
    </source>
</evidence>
<evidence type="ECO:0000256" key="9">
    <source>
        <dbReference type="ARBA" id="ARBA00023012"/>
    </source>
</evidence>
<keyword evidence="8" id="KW-0067">ATP-binding</keyword>
<dbReference type="InterPro" id="IPR036641">
    <property type="entry name" value="HPT_dom_sf"/>
</dbReference>
<dbReference type="GO" id="GO:0005886">
    <property type="term" value="C:plasma membrane"/>
    <property type="evidence" value="ECO:0007669"/>
    <property type="project" value="UniProtKB-SubCell"/>
</dbReference>
<dbReference type="InterPro" id="IPR036890">
    <property type="entry name" value="HATPase_C_sf"/>
</dbReference>
<dbReference type="SUPFAM" id="SSF141868">
    <property type="entry name" value="EAL domain-like"/>
    <property type="match status" value="1"/>
</dbReference>
<dbReference type="SMART" id="SM00387">
    <property type="entry name" value="HATPase_c"/>
    <property type="match status" value="1"/>
</dbReference>
<dbReference type="Pfam" id="PF01627">
    <property type="entry name" value="Hpt"/>
    <property type="match status" value="1"/>
</dbReference>
<name>A0A6M0K222_9GAMM</name>
<dbReference type="Gene3D" id="3.40.50.2300">
    <property type="match status" value="3"/>
</dbReference>
<evidence type="ECO:0000259" key="19">
    <source>
        <dbReference type="PROSITE" id="PS50883"/>
    </source>
</evidence>
<dbReference type="SUPFAM" id="SSF47226">
    <property type="entry name" value="Histidine-containing phosphotransfer domain, HPT domain"/>
    <property type="match status" value="1"/>
</dbReference>
<dbReference type="Pfam" id="PF00990">
    <property type="entry name" value="GGDEF"/>
    <property type="match status" value="1"/>
</dbReference>
<dbReference type="CDD" id="cd00082">
    <property type="entry name" value="HisKA"/>
    <property type="match status" value="1"/>
</dbReference>
<dbReference type="CDD" id="cd00130">
    <property type="entry name" value="PAS"/>
    <property type="match status" value="1"/>
</dbReference>
<evidence type="ECO:0000256" key="10">
    <source>
        <dbReference type="ARBA" id="ARBA00064003"/>
    </source>
</evidence>
<dbReference type="Gene3D" id="3.20.20.450">
    <property type="entry name" value="EAL domain"/>
    <property type="match status" value="1"/>
</dbReference>
<evidence type="ECO:0000256" key="11">
    <source>
        <dbReference type="ARBA" id="ARBA00068150"/>
    </source>
</evidence>
<evidence type="ECO:0000259" key="17">
    <source>
        <dbReference type="PROSITE" id="PS50110"/>
    </source>
</evidence>
<dbReference type="SUPFAM" id="SSF55073">
    <property type="entry name" value="Nucleotide cyclase"/>
    <property type="match status" value="1"/>
</dbReference>
<dbReference type="InterPro" id="IPR000700">
    <property type="entry name" value="PAS-assoc_C"/>
</dbReference>
<keyword evidence="5" id="KW-0808">Transferase</keyword>
<dbReference type="InterPro" id="IPR008207">
    <property type="entry name" value="Sig_transdc_His_kin_Hpt_dom"/>
</dbReference>
<dbReference type="Gene3D" id="1.20.120.160">
    <property type="entry name" value="HPT domain"/>
    <property type="match status" value="1"/>
</dbReference>
<feature type="domain" description="HAMP" evidence="20">
    <location>
        <begin position="217"/>
        <end position="269"/>
    </location>
</feature>
<dbReference type="EMBL" id="JAAIJQ010000050">
    <property type="protein sequence ID" value="NEV63401.1"/>
    <property type="molecule type" value="Genomic_DNA"/>
</dbReference>
<proteinExistence type="predicted"/>
<keyword evidence="4 13" id="KW-0597">Phosphoprotein</keyword>
<dbReference type="PROSITE" id="PS50885">
    <property type="entry name" value="HAMP"/>
    <property type="match status" value="1"/>
</dbReference>
<keyword evidence="6" id="KW-0547">Nucleotide-binding</keyword>
<dbReference type="CDD" id="cd17546">
    <property type="entry name" value="REC_hyHK_CKI1_RcsC-like"/>
    <property type="match status" value="1"/>
</dbReference>
<dbReference type="SMART" id="SM00388">
    <property type="entry name" value="HisKA"/>
    <property type="match status" value="1"/>
</dbReference>
<dbReference type="PROSITE" id="PS50110">
    <property type="entry name" value="RESPONSE_REGULATORY"/>
    <property type="match status" value="3"/>
</dbReference>
<evidence type="ECO:0000256" key="15">
    <source>
        <dbReference type="SAM" id="Phobius"/>
    </source>
</evidence>
<feature type="domain" description="PAC" evidence="18">
    <location>
        <begin position="1171"/>
        <end position="1220"/>
    </location>
</feature>
<dbReference type="Pfam" id="PF00072">
    <property type="entry name" value="Response_reg"/>
    <property type="match status" value="3"/>
</dbReference>
<feature type="domain" description="Response regulatory" evidence="17">
    <location>
        <begin position="968"/>
        <end position="1084"/>
    </location>
</feature>
<evidence type="ECO:0000259" key="22">
    <source>
        <dbReference type="PROSITE" id="PS50894"/>
    </source>
</evidence>
<feature type="transmembrane region" description="Helical" evidence="15">
    <location>
        <begin position="12"/>
        <end position="31"/>
    </location>
</feature>
<dbReference type="GO" id="GO:0005524">
    <property type="term" value="F:ATP binding"/>
    <property type="evidence" value="ECO:0007669"/>
    <property type="project" value="UniProtKB-KW"/>
</dbReference>
<dbReference type="SUPFAM" id="SSF47384">
    <property type="entry name" value="Homodimeric domain of signal transducing histidine kinase"/>
    <property type="match status" value="1"/>
</dbReference>
<dbReference type="CDD" id="cd16922">
    <property type="entry name" value="HATPase_EvgS-ArcB-TorS-like"/>
    <property type="match status" value="1"/>
</dbReference>
<keyword evidence="15" id="KW-0472">Membrane</keyword>
<keyword evidence="24" id="KW-1185">Reference proteome</keyword>
<dbReference type="Gene3D" id="6.10.340.10">
    <property type="match status" value="1"/>
</dbReference>
<dbReference type="SMART" id="SM00304">
    <property type="entry name" value="HAMP"/>
    <property type="match status" value="1"/>
</dbReference>
<organism evidence="23 24">
    <name type="scientific">Thiorhodococcus minor</name>
    <dbReference type="NCBI Taxonomy" id="57489"/>
    <lineage>
        <taxon>Bacteria</taxon>
        <taxon>Pseudomonadati</taxon>
        <taxon>Pseudomonadota</taxon>
        <taxon>Gammaproteobacteria</taxon>
        <taxon>Chromatiales</taxon>
        <taxon>Chromatiaceae</taxon>
        <taxon>Thiorhodococcus</taxon>
    </lineage>
</organism>
<feature type="domain" description="Response regulatory" evidence="17">
    <location>
        <begin position="548"/>
        <end position="669"/>
    </location>
</feature>
<feature type="modified residue" description="Phosphohistidine" evidence="12">
    <location>
        <position position="893"/>
    </location>
</feature>
<keyword evidence="14" id="KW-0175">Coiled coil</keyword>
<dbReference type="PROSITE" id="PS50109">
    <property type="entry name" value="HIS_KIN"/>
    <property type="match status" value="1"/>
</dbReference>
<dbReference type="InterPro" id="IPR003660">
    <property type="entry name" value="HAMP_dom"/>
</dbReference>
<evidence type="ECO:0000259" key="21">
    <source>
        <dbReference type="PROSITE" id="PS50887"/>
    </source>
</evidence>
<keyword evidence="9" id="KW-0902">Two-component regulatory system</keyword>
<keyword evidence="15" id="KW-0812">Transmembrane</keyword>
<feature type="transmembrane region" description="Helical" evidence="15">
    <location>
        <begin position="193"/>
        <end position="215"/>
    </location>
</feature>
<dbReference type="GO" id="GO:0000155">
    <property type="term" value="F:phosphorelay sensor kinase activity"/>
    <property type="evidence" value="ECO:0007669"/>
    <property type="project" value="InterPro"/>
</dbReference>
<comment type="subunit">
    <text evidence="10">At low DSF concentrations, interacts with RpfF.</text>
</comment>
<dbReference type="PRINTS" id="PR00344">
    <property type="entry name" value="BCTRLSENSOR"/>
</dbReference>
<dbReference type="Pfam" id="PF00563">
    <property type="entry name" value="EAL"/>
    <property type="match status" value="1"/>
</dbReference>
<comment type="catalytic activity">
    <reaction evidence="1">
        <text>ATP + protein L-histidine = ADP + protein N-phospho-L-histidine.</text>
        <dbReference type="EC" id="2.7.13.3"/>
    </reaction>
</comment>
<feature type="coiled-coil region" evidence="14">
    <location>
        <begin position="261"/>
        <end position="295"/>
    </location>
</feature>
<dbReference type="Gene3D" id="1.10.287.130">
    <property type="match status" value="1"/>
</dbReference>
<dbReference type="InterPro" id="IPR001633">
    <property type="entry name" value="EAL_dom"/>
</dbReference>
<dbReference type="SUPFAM" id="SSF52172">
    <property type="entry name" value="CheY-like"/>
    <property type="match status" value="3"/>
</dbReference>
<keyword evidence="7" id="KW-0418">Kinase</keyword>
<dbReference type="InterPro" id="IPR003661">
    <property type="entry name" value="HisK_dim/P_dom"/>
</dbReference>
<evidence type="ECO:0000256" key="3">
    <source>
        <dbReference type="ARBA" id="ARBA00012438"/>
    </source>
</evidence>
<dbReference type="PROSITE" id="PS50883">
    <property type="entry name" value="EAL"/>
    <property type="match status" value="1"/>
</dbReference>
<feature type="domain" description="HPt" evidence="22">
    <location>
        <begin position="854"/>
        <end position="944"/>
    </location>
</feature>
<feature type="domain" description="Histidine kinase" evidence="16">
    <location>
        <begin position="309"/>
        <end position="530"/>
    </location>
</feature>
<dbReference type="SUPFAM" id="SSF55785">
    <property type="entry name" value="PYP-like sensor domain (PAS domain)"/>
    <property type="match status" value="1"/>
</dbReference>
<keyword evidence="15" id="KW-1133">Transmembrane helix</keyword>
<dbReference type="SMART" id="SM00267">
    <property type="entry name" value="GGDEF"/>
    <property type="match status" value="1"/>
</dbReference>
<comment type="caution">
    <text evidence="23">The sequence shown here is derived from an EMBL/GenBank/DDBJ whole genome shotgun (WGS) entry which is preliminary data.</text>
</comment>
<dbReference type="InterPro" id="IPR011006">
    <property type="entry name" value="CheY-like_superfamily"/>
</dbReference>
<evidence type="ECO:0000313" key="24">
    <source>
        <dbReference type="Proteomes" id="UP000483379"/>
    </source>
</evidence>
<dbReference type="SMART" id="SM00448">
    <property type="entry name" value="REC"/>
    <property type="match status" value="3"/>
</dbReference>
<dbReference type="InterPro" id="IPR005467">
    <property type="entry name" value="His_kinase_dom"/>
</dbReference>
<feature type="domain" description="EAL" evidence="19">
    <location>
        <begin position="1394"/>
        <end position="1647"/>
    </location>
</feature>
<dbReference type="Gene3D" id="3.30.70.270">
    <property type="match status" value="1"/>
</dbReference>
<dbReference type="Pfam" id="PF00512">
    <property type="entry name" value="HisKA"/>
    <property type="match status" value="1"/>
</dbReference>
<dbReference type="Pfam" id="PF00672">
    <property type="entry name" value="HAMP"/>
    <property type="match status" value="1"/>
</dbReference>
<dbReference type="SMART" id="SM00073">
    <property type="entry name" value="HPT"/>
    <property type="match status" value="1"/>
</dbReference>
<accession>A0A6M0K222</accession>
<evidence type="ECO:0000256" key="14">
    <source>
        <dbReference type="SAM" id="Coils"/>
    </source>
</evidence>
<evidence type="ECO:0000256" key="12">
    <source>
        <dbReference type="PROSITE-ProRule" id="PRU00110"/>
    </source>
</evidence>
<evidence type="ECO:0000256" key="13">
    <source>
        <dbReference type="PROSITE-ProRule" id="PRU00169"/>
    </source>
</evidence>
<evidence type="ECO:0000259" key="18">
    <source>
        <dbReference type="PROSITE" id="PS50113"/>
    </source>
</evidence>